<dbReference type="EMBL" id="LAZR01048355">
    <property type="protein sequence ID" value="KKK92121.1"/>
    <property type="molecule type" value="Genomic_DNA"/>
</dbReference>
<protein>
    <submittedName>
        <fullName evidence="3">Uncharacterized protein</fullName>
    </submittedName>
</protein>
<name>A0A0F9C627_9ZZZZ</name>
<evidence type="ECO:0000313" key="3">
    <source>
        <dbReference type="EMBL" id="KKK92121.1"/>
    </source>
</evidence>
<gene>
    <name evidence="3" type="ORF">LCGC14_2706110</name>
</gene>
<organism evidence="3">
    <name type="scientific">marine sediment metagenome</name>
    <dbReference type="NCBI Taxonomy" id="412755"/>
    <lineage>
        <taxon>unclassified sequences</taxon>
        <taxon>metagenomes</taxon>
        <taxon>ecological metagenomes</taxon>
    </lineage>
</organism>
<dbReference type="AlphaFoldDB" id="A0A0F9C627"/>
<reference evidence="3" key="1">
    <citation type="journal article" date="2015" name="Nature">
        <title>Complex archaea that bridge the gap between prokaryotes and eukaryotes.</title>
        <authorList>
            <person name="Spang A."/>
            <person name="Saw J.H."/>
            <person name="Jorgensen S.L."/>
            <person name="Zaremba-Niedzwiedzka K."/>
            <person name="Martijn J."/>
            <person name="Lind A.E."/>
            <person name="van Eijk R."/>
            <person name="Schleper C."/>
            <person name="Guy L."/>
            <person name="Ettema T.J."/>
        </authorList>
    </citation>
    <scope>NUCLEOTIDE SEQUENCE</scope>
</reference>
<keyword evidence="1" id="KW-0175">Coiled coil</keyword>
<feature type="non-terminal residue" evidence="3">
    <location>
        <position position="118"/>
    </location>
</feature>
<proteinExistence type="predicted"/>
<evidence type="ECO:0000256" key="2">
    <source>
        <dbReference type="SAM" id="MobiDB-lite"/>
    </source>
</evidence>
<feature type="region of interest" description="Disordered" evidence="2">
    <location>
        <begin position="53"/>
        <end position="73"/>
    </location>
</feature>
<sequence length="118" mass="12917">MPRTRTISQLQKELAARQAQVRKLQSRRASLAKRLDALERQIAVVTGTGRAVKATKKKKAGRRTTAKKVKRAKNKQSLANVLAQVLKGKKGVKIPEAVKLVLGAGYTSTSKQFQAIVN</sequence>
<evidence type="ECO:0000256" key="1">
    <source>
        <dbReference type="SAM" id="Coils"/>
    </source>
</evidence>
<feature type="coiled-coil region" evidence="1">
    <location>
        <begin position="7"/>
        <end position="41"/>
    </location>
</feature>
<accession>A0A0F9C627</accession>
<comment type="caution">
    <text evidence="3">The sequence shown here is derived from an EMBL/GenBank/DDBJ whole genome shotgun (WGS) entry which is preliminary data.</text>
</comment>